<dbReference type="SUPFAM" id="SSF53335">
    <property type="entry name" value="S-adenosyl-L-methionine-dependent methyltransferases"/>
    <property type="match status" value="2"/>
</dbReference>
<evidence type="ECO:0000256" key="5">
    <source>
        <dbReference type="ARBA" id="ARBA00048957"/>
    </source>
</evidence>
<dbReference type="Pfam" id="PF05063">
    <property type="entry name" value="MT-A70"/>
    <property type="match status" value="1"/>
</dbReference>
<evidence type="ECO:0000256" key="3">
    <source>
        <dbReference type="ARBA" id="ARBA00022679"/>
    </source>
</evidence>
<protein>
    <recommendedName>
        <fullName evidence="1">mRNA m(6)A methyltransferase</fullName>
        <ecNumber evidence="1">2.1.1.348</ecNumber>
    </recommendedName>
</protein>
<keyword evidence="4" id="KW-0949">S-adenosyl-L-methionine</keyword>
<proteinExistence type="inferred from homology"/>
<dbReference type="PANTHER" id="PTHR12829:SF7">
    <property type="entry name" value="N6-ADENOSINE-METHYLTRANSFERASE CATALYTIC SUBUNIT"/>
    <property type="match status" value="1"/>
</dbReference>
<dbReference type="OrthoDB" id="10262526at2759"/>
<feature type="compositionally biased region" description="Basic and acidic residues" evidence="7">
    <location>
        <begin position="1"/>
        <end position="12"/>
    </location>
</feature>
<dbReference type="AlphaFoldDB" id="A0A2V0NXU8"/>
<comment type="caution">
    <text evidence="8">The sequence shown here is derived from an EMBL/GenBank/DDBJ whole genome shotgun (WGS) entry which is preliminary data.</text>
</comment>
<dbReference type="PROSITE" id="PS51143">
    <property type="entry name" value="MT_A70"/>
    <property type="match status" value="1"/>
</dbReference>
<evidence type="ECO:0000256" key="2">
    <source>
        <dbReference type="ARBA" id="ARBA00022603"/>
    </source>
</evidence>
<accession>A0A2V0NXU8</accession>
<dbReference type="STRING" id="307507.A0A2V0NXU8"/>
<feature type="region of interest" description="Disordered" evidence="7">
    <location>
        <begin position="1"/>
        <end position="23"/>
    </location>
</feature>
<dbReference type="InterPro" id="IPR007757">
    <property type="entry name" value="MT-A70-like"/>
</dbReference>
<evidence type="ECO:0000256" key="6">
    <source>
        <dbReference type="PROSITE-ProRule" id="PRU00489"/>
    </source>
</evidence>
<dbReference type="GO" id="GO:0032259">
    <property type="term" value="P:methylation"/>
    <property type="evidence" value="ECO:0007669"/>
    <property type="project" value="UniProtKB-KW"/>
</dbReference>
<evidence type="ECO:0000313" key="9">
    <source>
        <dbReference type="Proteomes" id="UP000247498"/>
    </source>
</evidence>
<reference evidence="8 9" key="1">
    <citation type="journal article" date="2018" name="Sci. Rep.">
        <title>Raphidocelis subcapitata (=Pseudokirchneriella subcapitata) provides an insight into genome evolution and environmental adaptations in the Sphaeropleales.</title>
        <authorList>
            <person name="Suzuki S."/>
            <person name="Yamaguchi H."/>
            <person name="Nakajima N."/>
            <person name="Kawachi M."/>
        </authorList>
    </citation>
    <scope>NUCLEOTIDE SEQUENCE [LARGE SCALE GENOMIC DNA]</scope>
    <source>
        <strain evidence="8 9">NIES-35</strain>
    </source>
</reference>
<dbReference type="GO" id="GO:0005634">
    <property type="term" value="C:nucleus"/>
    <property type="evidence" value="ECO:0007669"/>
    <property type="project" value="TreeGrafter"/>
</dbReference>
<evidence type="ECO:0000256" key="1">
    <source>
        <dbReference type="ARBA" id="ARBA00012160"/>
    </source>
</evidence>
<feature type="compositionally biased region" description="Low complexity" evidence="7">
    <location>
        <begin position="13"/>
        <end position="23"/>
    </location>
</feature>
<dbReference type="GO" id="GO:0001734">
    <property type="term" value="F:mRNA m(6)A methyltransferase activity"/>
    <property type="evidence" value="ECO:0007669"/>
    <property type="project" value="UniProtKB-EC"/>
</dbReference>
<comment type="similarity">
    <text evidence="6">Belongs to the MT-A70-like family.</text>
</comment>
<dbReference type="InParanoid" id="A0A2V0NXU8"/>
<organism evidence="8 9">
    <name type="scientific">Raphidocelis subcapitata</name>
    <dbReference type="NCBI Taxonomy" id="307507"/>
    <lineage>
        <taxon>Eukaryota</taxon>
        <taxon>Viridiplantae</taxon>
        <taxon>Chlorophyta</taxon>
        <taxon>core chlorophytes</taxon>
        <taxon>Chlorophyceae</taxon>
        <taxon>CS clade</taxon>
        <taxon>Sphaeropleales</taxon>
        <taxon>Selenastraceae</taxon>
        <taxon>Raphidocelis</taxon>
    </lineage>
</organism>
<keyword evidence="9" id="KW-1185">Reference proteome</keyword>
<dbReference type="Proteomes" id="UP000247498">
    <property type="component" value="Unassembled WGS sequence"/>
</dbReference>
<keyword evidence="2" id="KW-0489">Methyltransferase</keyword>
<evidence type="ECO:0000313" key="8">
    <source>
        <dbReference type="EMBL" id="GBF91502.1"/>
    </source>
</evidence>
<evidence type="ECO:0000256" key="4">
    <source>
        <dbReference type="ARBA" id="ARBA00022691"/>
    </source>
</evidence>
<dbReference type="PANTHER" id="PTHR12829">
    <property type="entry name" value="N6-ADENOSINE-METHYLTRANSFERASE"/>
    <property type="match status" value="1"/>
</dbReference>
<comment type="catalytic activity">
    <reaction evidence="5">
        <text>an adenosine in mRNA + S-adenosyl-L-methionine = an N(6)-methyladenosine in mRNA + S-adenosyl-L-homocysteine + H(+)</text>
        <dbReference type="Rhea" id="RHEA:55584"/>
        <dbReference type="Rhea" id="RHEA-COMP:12414"/>
        <dbReference type="Rhea" id="RHEA-COMP:12417"/>
        <dbReference type="ChEBI" id="CHEBI:15378"/>
        <dbReference type="ChEBI" id="CHEBI:57856"/>
        <dbReference type="ChEBI" id="CHEBI:59789"/>
        <dbReference type="ChEBI" id="CHEBI:74411"/>
        <dbReference type="ChEBI" id="CHEBI:74449"/>
        <dbReference type="EC" id="2.1.1.348"/>
    </reaction>
</comment>
<dbReference type="InterPro" id="IPR029063">
    <property type="entry name" value="SAM-dependent_MTases_sf"/>
</dbReference>
<dbReference type="EC" id="2.1.1.348" evidence="1"/>
<dbReference type="Gene3D" id="3.40.50.150">
    <property type="entry name" value="Vaccinia Virus protein VP39"/>
    <property type="match status" value="1"/>
</dbReference>
<name>A0A2V0NXU8_9CHLO</name>
<dbReference type="EMBL" id="BDRX01000025">
    <property type="protein sequence ID" value="GBF91502.1"/>
    <property type="molecule type" value="Genomic_DNA"/>
</dbReference>
<gene>
    <name evidence="8" type="ORF">Rsub_04242</name>
</gene>
<evidence type="ECO:0000256" key="7">
    <source>
        <dbReference type="SAM" id="MobiDB-lite"/>
    </source>
</evidence>
<sequence>MSSAEARSDQDRAPAAGTPHATAEHAAAAAALRLLEGAAAFHPAGAAPGDVLRRVAAYRSAIAALEEVLGAPGGEGDGAADASGAGPAAPVEAGAEAAAGAARLPLAAPAAGAAATAAAAAAADAAAADAGAAAAAAAAGTGWRVPPHCVPIHANVTTFDWAALAAASQFDVVMMDPPWQLATSNPTRGVALGYSQLSDESIAALPVPALQARGGLLFVWAINAKYRFVLDLFDAWGYELVDEIVWVKTTPTRRLFKSHGYYLQHAKETCLVGRRGAVPGAAAGVCSDVIVSERRGQSQKPEEIYDLIEALVPAGCYLEIFARRNNLRNFWVSIGNEVGVGLPESDLAALRSGGTVPGAKYGRGVG</sequence>
<dbReference type="GO" id="GO:0036396">
    <property type="term" value="C:RNA N6-methyladenosine methyltransferase complex"/>
    <property type="evidence" value="ECO:0007669"/>
    <property type="project" value="TreeGrafter"/>
</dbReference>
<keyword evidence="3" id="KW-0808">Transferase</keyword>